<dbReference type="AlphaFoldDB" id="A0A7M5XAR9"/>
<dbReference type="OrthoDB" id="6035505at2759"/>
<keyword evidence="1" id="KW-0472">Membrane</keyword>
<accession>A0A7M5XAR9</accession>
<reference evidence="2" key="1">
    <citation type="submission" date="2021-01" db="UniProtKB">
        <authorList>
            <consortium name="EnsemblMetazoa"/>
        </authorList>
    </citation>
    <scope>IDENTIFICATION</scope>
</reference>
<evidence type="ECO:0000313" key="3">
    <source>
        <dbReference type="Proteomes" id="UP000594262"/>
    </source>
</evidence>
<evidence type="ECO:0000313" key="2">
    <source>
        <dbReference type="EnsemblMetazoa" id="CLYHEMP019930.2"/>
    </source>
</evidence>
<keyword evidence="1" id="KW-1133">Transmembrane helix</keyword>
<sequence length="167" mass="18896">MCVIQLRYNISLAMDIKVLILFTAVLAIAYSYRISNDDSNTGRNFYQALQDMIDERVAEKMVPKHECKFGGLCYNDYSFGCHKYVKKCNGSGCTEIGTCWRQCYSNSKTWCRLADEARRDKFFTCQKDSDCAHTRERGLLGKSAKEVCEMKFSAGGSGPICHATMDP</sequence>
<proteinExistence type="predicted"/>
<name>A0A7M5XAR9_9CNID</name>
<organism evidence="2 3">
    <name type="scientific">Clytia hemisphaerica</name>
    <dbReference type="NCBI Taxonomy" id="252671"/>
    <lineage>
        <taxon>Eukaryota</taxon>
        <taxon>Metazoa</taxon>
        <taxon>Cnidaria</taxon>
        <taxon>Hydrozoa</taxon>
        <taxon>Hydroidolina</taxon>
        <taxon>Leptothecata</taxon>
        <taxon>Obeliida</taxon>
        <taxon>Clytiidae</taxon>
        <taxon>Clytia</taxon>
    </lineage>
</organism>
<dbReference type="EnsemblMetazoa" id="CLYHEMT019930.2">
    <property type="protein sequence ID" value="CLYHEMP019930.2"/>
    <property type="gene ID" value="CLYHEMG019930"/>
</dbReference>
<protein>
    <submittedName>
        <fullName evidence="2">Uncharacterized protein</fullName>
    </submittedName>
</protein>
<feature type="transmembrane region" description="Helical" evidence="1">
    <location>
        <begin position="12"/>
        <end position="32"/>
    </location>
</feature>
<dbReference type="Proteomes" id="UP000594262">
    <property type="component" value="Unplaced"/>
</dbReference>
<keyword evidence="3" id="KW-1185">Reference proteome</keyword>
<keyword evidence="1" id="KW-0812">Transmembrane</keyword>
<evidence type="ECO:0000256" key="1">
    <source>
        <dbReference type="SAM" id="Phobius"/>
    </source>
</evidence>